<dbReference type="Pfam" id="PF00583">
    <property type="entry name" value="Acetyltransf_1"/>
    <property type="match status" value="1"/>
</dbReference>
<dbReference type="PROSITE" id="PS51186">
    <property type="entry name" value="GNAT"/>
    <property type="match status" value="1"/>
</dbReference>
<evidence type="ECO:0000256" key="2">
    <source>
        <dbReference type="ARBA" id="ARBA00023315"/>
    </source>
</evidence>
<organism evidence="4">
    <name type="scientific">Streptomyces sp. NBC_00119</name>
    <dbReference type="NCBI Taxonomy" id="2975659"/>
    <lineage>
        <taxon>Bacteria</taxon>
        <taxon>Bacillati</taxon>
        <taxon>Actinomycetota</taxon>
        <taxon>Actinomycetes</taxon>
        <taxon>Kitasatosporales</taxon>
        <taxon>Streptomycetaceae</taxon>
        <taxon>Streptomyces</taxon>
    </lineage>
</organism>
<gene>
    <name evidence="4" type="ORF">OHU69_26915</name>
</gene>
<dbReference type="Gene3D" id="3.40.630.30">
    <property type="match status" value="1"/>
</dbReference>
<evidence type="ECO:0000256" key="1">
    <source>
        <dbReference type="ARBA" id="ARBA00022679"/>
    </source>
</evidence>
<keyword evidence="2" id="KW-0012">Acyltransferase</keyword>
<dbReference type="InterPro" id="IPR000182">
    <property type="entry name" value="GNAT_dom"/>
</dbReference>
<keyword evidence="1" id="KW-0808">Transferase</keyword>
<dbReference type="SUPFAM" id="SSF55729">
    <property type="entry name" value="Acyl-CoA N-acyltransferases (Nat)"/>
    <property type="match status" value="1"/>
</dbReference>
<sequence length="185" mass="20700">MEPAEKYVVRPVRSQEWEAVREIRLAALRDPAAPIAFLETYETAVARPEEFWRERAGRFELDGSGNQFVAEGADGRWWGSVTVRVEEAGAPLAFGDTSDVRQAHLVGVYVRPEHRGSGVTEALFLAAVEWARSLEGLERVRLYVHQDNARAQAFYRRFGFGRSGASVAVPGDSSKVEYEMVLEGR</sequence>
<dbReference type="CDD" id="cd04301">
    <property type="entry name" value="NAT_SF"/>
    <property type="match status" value="1"/>
</dbReference>
<dbReference type="GO" id="GO:0016747">
    <property type="term" value="F:acyltransferase activity, transferring groups other than amino-acyl groups"/>
    <property type="evidence" value="ECO:0007669"/>
    <property type="project" value="InterPro"/>
</dbReference>
<accession>A0AAU1U9X5</accession>
<evidence type="ECO:0000313" key="4">
    <source>
        <dbReference type="EMBL" id="WTS14352.1"/>
    </source>
</evidence>
<reference evidence="4" key="1">
    <citation type="submission" date="2022-10" db="EMBL/GenBank/DDBJ databases">
        <title>The complete genomes of actinobacterial strains from the NBC collection.</title>
        <authorList>
            <person name="Joergensen T.S."/>
            <person name="Alvarez Arevalo M."/>
            <person name="Sterndorff E.B."/>
            <person name="Faurdal D."/>
            <person name="Vuksanovic O."/>
            <person name="Mourched A.-S."/>
            <person name="Charusanti P."/>
            <person name="Shaw S."/>
            <person name="Blin K."/>
            <person name="Weber T."/>
        </authorList>
    </citation>
    <scope>NUCLEOTIDE SEQUENCE</scope>
    <source>
        <strain evidence="4">NBC_00119</strain>
    </source>
</reference>
<dbReference type="EMBL" id="CP108195">
    <property type="protein sequence ID" value="WTS14352.1"/>
    <property type="molecule type" value="Genomic_DNA"/>
</dbReference>
<dbReference type="InterPro" id="IPR050832">
    <property type="entry name" value="Bact_Acetyltransf"/>
</dbReference>
<dbReference type="AlphaFoldDB" id="A0AAU1U9X5"/>
<protein>
    <submittedName>
        <fullName evidence="4">GNAT family N-acetyltransferase</fullName>
    </submittedName>
</protein>
<feature type="domain" description="N-acetyltransferase" evidence="3">
    <location>
        <begin position="7"/>
        <end position="185"/>
    </location>
</feature>
<proteinExistence type="predicted"/>
<dbReference type="InterPro" id="IPR016181">
    <property type="entry name" value="Acyl_CoA_acyltransferase"/>
</dbReference>
<evidence type="ECO:0000259" key="3">
    <source>
        <dbReference type="PROSITE" id="PS51186"/>
    </source>
</evidence>
<dbReference type="PANTHER" id="PTHR43877">
    <property type="entry name" value="AMINOALKYLPHOSPHONATE N-ACETYLTRANSFERASE-RELATED-RELATED"/>
    <property type="match status" value="1"/>
</dbReference>
<name>A0AAU1U9X5_9ACTN</name>